<reference evidence="1 2" key="1">
    <citation type="submission" date="2018-03" db="EMBL/GenBank/DDBJ databases">
        <authorList>
            <person name="Gully D."/>
        </authorList>
    </citation>
    <scope>NUCLEOTIDE SEQUENCE [LARGE SCALE GENOMIC DNA]</scope>
    <source>
        <strain evidence="1">ORS3257</strain>
    </source>
</reference>
<dbReference type="Proteomes" id="UP000246085">
    <property type="component" value="Chromosome BRAD3257"/>
</dbReference>
<protein>
    <submittedName>
        <fullName evidence="1">Uncharacterized protein</fullName>
    </submittedName>
</protein>
<organism evidence="1 2">
    <name type="scientific">Bradyrhizobium vignae</name>
    <dbReference type="NCBI Taxonomy" id="1549949"/>
    <lineage>
        <taxon>Bacteria</taxon>
        <taxon>Pseudomonadati</taxon>
        <taxon>Pseudomonadota</taxon>
        <taxon>Alphaproteobacteria</taxon>
        <taxon>Hyphomicrobiales</taxon>
        <taxon>Nitrobacteraceae</taxon>
        <taxon>Bradyrhizobium</taxon>
    </lineage>
</organism>
<dbReference type="AlphaFoldDB" id="A0A2U3PU40"/>
<proteinExistence type="predicted"/>
<sequence length="85" mass="9910">MDHSCRESCQFRYNAHQSEITMGMYAADYEVTYRDARVKLKEHIGYGVSTEPRHTIRLAFFFDEASRKVIVCWAASGYPKVELKL</sequence>
<name>A0A2U3PU40_9BRAD</name>
<accession>A0A2U3PU40</accession>
<gene>
    <name evidence="1" type="ORF">BRAD3257_1517</name>
</gene>
<evidence type="ECO:0000313" key="1">
    <source>
        <dbReference type="EMBL" id="SPP92646.1"/>
    </source>
</evidence>
<dbReference type="EMBL" id="LS398110">
    <property type="protein sequence ID" value="SPP92646.1"/>
    <property type="molecule type" value="Genomic_DNA"/>
</dbReference>
<evidence type="ECO:0000313" key="2">
    <source>
        <dbReference type="Proteomes" id="UP000246085"/>
    </source>
</evidence>
<dbReference type="KEGG" id="bvz:BRAD3257_1517"/>